<organism evidence="2 3">
    <name type="scientific">Phenylobacterium conjunctum</name>
    <dbReference type="NCBI Taxonomy" id="1298959"/>
    <lineage>
        <taxon>Bacteria</taxon>
        <taxon>Pseudomonadati</taxon>
        <taxon>Pseudomonadota</taxon>
        <taxon>Alphaproteobacteria</taxon>
        <taxon>Caulobacterales</taxon>
        <taxon>Caulobacteraceae</taxon>
        <taxon>Phenylobacterium</taxon>
    </lineage>
</organism>
<accession>A0ABW3T4Y2</accession>
<gene>
    <name evidence="2" type="ORF">ACFQ27_10865</name>
</gene>
<proteinExistence type="predicted"/>
<reference evidence="3" key="1">
    <citation type="journal article" date="2019" name="Int. J. Syst. Evol. Microbiol.">
        <title>The Global Catalogue of Microorganisms (GCM) 10K type strain sequencing project: providing services to taxonomists for standard genome sequencing and annotation.</title>
        <authorList>
            <consortium name="The Broad Institute Genomics Platform"/>
            <consortium name="The Broad Institute Genome Sequencing Center for Infectious Disease"/>
            <person name="Wu L."/>
            <person name="Ma J."/>
        </authorList>
    </citation>
    <scope>NUCLEOTIDE SEQUENCE [LARGE SCALE GENOMIC DNA]</scope>
    <source>
        <strain evidence="3">CCUG 55074</strain>
    </source>
</reference>
<dbReference type="Proteomes" id="UP001597216">
    <property type="component" value="Unassembled WGS sequence"/>
</dbReference>
<dbReference type="GO" id="GO:0016301">
    <property type="term" value="F:kinase activity"/>
    <property type="evidence" value="ECO:0007669"/>
    <property type="project" value="UniProtKB-KW"/>
</dbReference>
<name>A0ABW3T4Y2_9CAUL</name>
<evidence type="ECO:0000313" key="2">
    <source>
        <dbReference type="EMBL" id="MFD1191082.1"/>
    </source>
</evidence>
<evidence type="ECO:0000313" key="3">
    <source>
        <dbReference type="Proteomes" id="UP001597216"/>
    </source>
</evidence>
<feature type="domain" description="HPr kinase/phosphorylase C-terminal" evidence="1">
    <location>
        <begin position="18"/>
        <end position="78"/>
    </location>
</feature>
<keyword evidence="2" id="KW-0418">Kinase</keyword>
<dbReference type="EMBL" id="JBHTLQ010000021">
    <property type="protein sequence ID" value="MFD1191082.1"/>
    <property type="molecule type" value="Genomic_DNA"/>
</dbReference>
<evidence type="ECO:0000259" key="1">
    <source>
        <dbReference type="Pfam" id="PF07475"/>
    </source>
</evidence>
<dbReference type="InterPro" id="IPR011104">
    <property type="entry name" value="Hpr_kin/Pase_C"/>
</dbReference>
<sequence length="161" mass="16694">MILHAGLIALWSPAGWRGVLIEGPSGSGKSDLALRALGQGFRLVADDRVVIWESGGALYGRAPDTLAGRMEVRGLDVVTQPALAFCRIALAARPGVPDRIPAPARVEHLGLSLPLVILPLLEASAPGKLARALQHLGGGAEGAYQGACAAGRRRVRAGDSR</sequence>
<dbReference type="SUPFAM" id="SSF53795">
    <property type="entry name" value="PEP carboxykinase-like"/>
    <property type="match status" value="1"/>
</dbReference>
<keyword evidence="2" id="KW-0808">Transferase</keyword>
<comment type="caution">
    <text evidence="2">The sequence shown here is derived from an EMBL/GenBank/DDBJ whole genome shotgun (WGS) entry which is preliminary data.</text>
</comment>
<keyword evidence="3" id="KW-1185">Reference proteome</keyword>
<dbReference type="CDD" id="cd01918">
    <property type="entry name" value="HprK_C"/>
    <property type="match status" value="1"/>
</dbReference>
<dbReference type="InterPro" id="IPR027417">
    <property type="entry name" value="P-loop_NTPase"/>
</dbReference>
<dbReference type="Pfam" id="PF07475">
    <property type="entry name" value="Hpr_kinase_C"/>
    <property type="match status" value="1"/>
</dbReference>
<protein>
    <submittedName>
        <fullName evidence="2">HPr kinase/phosphorylase</fullName>
    </submittedName>
</protein>
<dbReference type="Gene3D" id="3.40.50.300">
    <property type="entry name" value="P-loop containing nucleotide triphosphate hydrolases"/>
    <property type="match status" value="1"/>
</dbReference>
<dbReference type="RefSeq" id="WP_377353596.1">
    <property type="nucleotide sequence ID" value="NZ_JBHTLQ010000021.1"/>
</dbReference>